<dbReference type="Pfam" id="PF20079">
    <property type="entry name" value="DUF6474"/>
    <property type="match status" value="1"/>
</dbReference>
<dbReference type="InterPro" id="IPR045522">
    <property type="entry name" value="DUF6474"/>
</dbReference>
<dbReference type="Proteomes" id="UP001239759">
    <property type="component" value="Unassembled WGS sequence"/>
</dbReference>
<dbReference type="EMBL" id="JASNUQ010000011">
    <property type="protein sequence ID" value="MDK4290606.1"/>
    <property type="molecule type" value="Genomic_DNA"/>
</dbReference>
<keyword evidence="5" id="KW-1185">Reference proteome</keyword>
<comment type="caution">
    <text evidence="3">The sequence shown here is derived from an EMBL/GenBank/DDBJ whole genome shotgun (WGS) entry which is preliminary data.</text>
</comment>
<dbReference type="Proteomes" id="UP001224412">
    <property type="component" value="Unassembled WGS sequence"/>
</dbReference>
<protein>
    <submittedName>
        <fullName evidence="3">DUF6474 family protein</fullName>
    </submittedName>
</protein>
<dbReference type="EMBL" id="JASNVH010000001">
    <property type="protein sequence ID" value="MDK4306136.1"/>
    <property type="molecule type" value="Genomic_DNA"/>
</dbReference>
<dbReference type="RefSeq" id="WP_021353446.1">
    <property type="nucleotide sequence ID" value="NZ_CP051667.1"/>
</dbReference>
<proteinExistence type="predicted"/>
<keyword evidence="1" id="KW-0175">Coiled coil</keyword>
<dbReference type="GeneID" id="42780788"/>
<evidence type="ECO:0000313" key="5">
    <source>
        <dbReference type="Proteomes" id="UP001239759"/>
    </source>
</evidence>
<evidence type="ECO:0000256" key="1">
    <source>
        <dbReference type="SAM" id="Coils"/>
    </source>
</evidence>
<feature type="coiled-coil region" evidence="1">
    <location>
        <begin position="161"/>
        <end position="188"/>
    </location>
</feature>
<sequence length="211" mass="23748">MGLMKSLRKRRSDAKAAVKAAKARAKAEIKADSKARARREKLLAKQKRAIIKDENKGLKSKRKHQEKMAKMELDKLQTGKFNADNIKRFAGASRVLLPLALPLIYRGITAAQDQFSKRTAQRSGVTPEQMAQFSGHGADLKARIQGIRNSLQDTSVKPGYKRDINERLDELKAAVDNAEFMTDQQRRRAHRSVSNDIDLITEDIQRNIAEG</sequence>
<accession>A0AAP4BNE1</accession>
<dbReference type="AlphaFoldDB" id="A0AAP4BNE1"/>
<evidence type="ECO:0000313" key="2">
    <source>
        <dbReference type="EMBL" id="MDK4290606.1"/>
    </source>
</evidence>
<organism evidence="3 4">
    <name type="scientific">Corynebacterium pseudodiphtheriticum</name>
    <dbReference type="NCBI Taxonomy" id="37637"/>
    <lineage>
        <taxon>Bacteria</taxon>
        <taxon>Bacillati</taxon>
        <taxon>Actinomycetota</taxon>
        <taxon>Actinomycetes</taxon>
        <taxon>Mycobacteriales</taxon>
        <taxon>Corynebacteriaceae</taxon>
        <taxon>Corynebacterium</taxon>
    </lineage>
</organism>
<evidence type="ECO:0000313" key="4">
    <source>
        <dbReference type="Proteomes" id="UP001224412"/>
    </source>
</evidence>
<evidence type="ECO:0000313" key="3">
    <source>
        <dbReference type="EMBL" id="MDK4306136.1"/>
    </source>
</evidence>
<reference evidence="3 5" key="1">
    <citation type="submission" date="2023-05" db="EMBL/GenBank/DDBJ databases">
        <title>Metabolic capabilities are highly conserved among human nasal-associated Corynebacterium species in pangenomic analyses.</title>
        <authorList>
            <person name="Tran T.H."/>
            <person name="Roberts A.Q."/>
            <person name="Escapa I.F."/>
            <person name="Gao W."/>
            <person name="Conlan S."/>
            <person name="Kong H."/>
            <person name="Segre J.A."/>
            <person name="Kelly M.S."/>
            <person name="Lemon K.P."/>
        </authorList>
    </citation>
    <scope>NUCLEOTIDE SEQUENCE</scope>
    <source>
        <strain evidence="3">KPL2773</strain>
        <strain evidence="2 5">KPL3772</strain>
    </source>
</reference>
<gene>
    <name evidence="2" type="ORF">QPX23_07715</name>
    <name evidence="3" type="ORF">QPX42_00985</name>
</gene>
<name>A0AAP4BNE1_9CORY</name>